<protein>
    <submittedName>
        <fullName evidence="2">Uncharacterized protein</fullName>
    </submittedName>
</protein>
<organism evidence="2 3">
    <name type="scientific">Lunasporangiospora selenospora</name>
    <dbReference type="NCBI Taxonomy" id="979761"/>
    <lineage>
        <taxon>Eukaryota</taxon>
        <taxon>Fungi</taxon>
        <taxon>Fungi incertae sedis</taxon>
        <taxon>Mucoromycota</taxon>
        <taxon>Mortierellomycotina</taxon>
        <taxon>Mortierellomycetes</taxon>
        <taxon>Mortierellales</taxon>
        <taxon>Mortierellaceae</taxon>
        <taxon>Lunasporangiospora</taxon>
    </lineage>
</organism>
<evidence type="ECO:0000313" key="3">
    <source>
        <dbReference type="Proteomes" id="UP000780801"/>
    </source>
</evidence>
<feature type="compositionally biased region" description="Low complexity" evidence="1">
    <location>
        <begin position="86"/>
        <end position="101"/>
    </location>
</feature>
<dbReference type="Proteomes" id="UP000780801">
    <property type="component" value="Unassembled WGS sequence"/>
</dbReference>
<feature type="region of interest" description="Disordered" evidence="1">
    <location>
        <begin position="1"/>
        <end position="107"/>
    </location>
</feature>
<feature type="compositionally biased region" description="Basic residues" evidence="1">
    <location>
        <begin position="70"/>
        <end position="83"/>
    </location>
</feature>
<name>A0A9P6FVR1_9FUNG</name>
<evidence type="ECO:0000256" key="1">
    <source>
        <dbReference type="SAM" id="MobiDB-lite"/>
    </source>
</evidence>
<dbReference type="AlphaFoldDB" id="A0A9P6FVR1"/>
<proteinExistence type="predicted"/>
<sequence length="123" mass="13636">MTMIPQQPSPPLTATSSPVSSHMHSDSECDSASPLFTPESSPVPHAPFHAYHAHDQHHQYHYQQPQHQFQFHHAHHGYSHHPHGFSSLPPLSPARSPKASPEISSMPHPVSTIAAILQPTCYH</sequence>
<accession>A0A9P6FVR1</accession>
<comment type="caution">
    <text evidence="2">The sequence shown here is derived from an EMBL/GenBank/DDBJ whole genome shotgun (WGS) entry which is preliminary data.</text>
</comment>
<reference evidence="2" key="1">
    <citation type="journal article" date="2020" name="Fungal Divers.">
        <title>Resolving the Mortierellaceae phylogeny through synthesis of multi-gene phylogenetics and phylogenomics.</title>
        <authorList>
            <person name="Vandepol N."/>
            <person name="Liber J."/>
            <person name="Desiro A."/>
            <person name="Na H."/>
            <person name="Kennedy M."/>
            <person name="Barry K."/>
            <person name="Grigoriev I.V."/>
            <person name="Miller A.N."/>
            <person name="O'Donnell K."/>
            <person name="Stajich J.E."/>
            <person name="Bonito G."/>
        </authorList>
    </citation>
    <scope>NUCLEOTIDE SEQUENCE</scope>
    <source>
        <strain evidence="2">KOD1015</strain>
    </source>
</reference>
<dbReference type="EMBL" id="JAABOA010000991">
    <property type="protein sequence ID" value="KAF9582607.1"/>
    <property type="molecule type" value="Genomic_DNA"/>
</dbReference>
<evidence type="ECO:0000313" key="2">
    <source>
        <dbReference type="EMBL" id="KAF9582607.1"/>
    </source>
</evidence>
<keyword evidence="3" id="KW-1185">Reference proteome</keyword>
<gene>
    <name evidence="2" type="ORF">BGW38_010984</name>
</gene>